<gene>
    <name evidence="2" type="ORF">C5C51_02210</name>
    <name evidence="1" type="ORF">VT73_03450</name>
</gene>
<dbReference type="EMBL" id="PSWU01000004">
    <property type="protein sequence ID" value="PPI16244.1"/>
    <property type="molecule type" value="Genomic_DNA"/>
</dbReference>
<name>A0A0C5BD50_9MICO</name>
<dbReference type="OrthoDB" id="4953969at2"/>
<reference evidence="1 3" key="1">
    <citation type="submission" date="2015-04" db="EMBL/GenBank/DDBJ databases">
        <title>Draft genome sequence of Rathayibacter toxicus strain FH-142 (AKA 70134 or CS 32), a Western Australian isolate.</title>
        <authorList>
            <consortium name="Consortium for Microbial Forensics and Genomics (microFORGE)"/>
            <person name="Knight B.M."/>
            <person name="Roberts D.P."/>
            <person name="Lin D."/>
            <person name="Hari K."/>
            <person name="Fletcher J."/>
            <person name="Melcher U."/>
            <person name="Blagden T."/>
            <person name="Luster D.G."/>
            <person name="Sechler A.J."/>
            <person name="Schneider W.L."/>
            <person name="Winegar R.A."/>
        </authorList>
    </citation>
    <scope>NUCLEOTIDE SEQUENCE [LARGE SCALE GENOMIC DNA]</scope>
    <source>
        <strain evidence="1 3">FH142</strain>
    </source>
</reference>
<dbReference type="eggNOG" id="COG1302">
    <property type="taxonomic scope" value="Bacteria"/>
</dbReference>
<comment type="caution">
    <text evidence="1">The sequence shown here is derived from an EMBL/GenBank/DDBJ whole genome shotgun (WGS) entry which is preliminary data.</text>
</comment>
<dbReference type="EMBL" id="LBFI01000024">
    <property type="protein sequence ID" value="KKM46135.1"/>
    <property type="molecule type" value="Genomic_DNA"/>
</dbReference>
<evidence type="ECO:0000313" key="4">
    <source>
        <dbReference type="Proteomes" id="UP000237966"/>
    </source>
</evidence>
<evidence type="ECO:0000313" key="2">
    <source>
        <dbReference type="EMBL" id="PPI16244.1"/>
    </source>
</evidence>
<dbReference type="AlphaFoldDB" id="A0A0C5BD50"/>
<dbReference type="Proteomes" id="UP000237966">
    <property type="component" value="Unassembled WGS sequence"/>
</dbReference>
<organism evidence="1 3">
    <name type="scientific">Rathayibacter toxicus</name>
    <dbReference type="NCBI Taxonomy" id="145458"/>
    <lineage>
        <taxon>Bacteria</taxon>
        <taxon>Bacillati</taxon>
        <taxon>Actinomycetota</taxon>
        <taxon>Actinomycetes</taxon>
        <taxon>Micrococcales</taxon>
        <taxon>Microbacteriaceae</taxon>
        <taxon>Rathayibacter</taxon>
    </lineage>
</organism>
<dbReference type="STRING" id="145458.APU90_04040"/>
<keyword evidence="3" id="KW-1185">Reference proteome</keyword>
<dbReference type="RefSeq" id="WP_042733839.1">
    <property type="nucleotide sequence ID" value="NZ_CP010848.1"/>
</dbReference>
<reference evidence="2 4" key="2">
    <citation type="submission" date="2018-02" db="EMBL/GenBank/DDBJ databases">
        <title>Bacteriophage NCPPB3778 and a type I-E CRISPR drive the evolution of the US Biological Select Agent, Rathayibacter toxicus.</title>
        <authorList>
            <person name="Davis E.W.II."/>
            <person name="Tabima J.F."/>
            <person name="Weisberg A.J."/>
            <person name="Lopes L.D."/>
            <person name="Wiseman M.S."/>
            <person name="Wiseman M.S."/>
            <person name="Pupko T."/>
            <person name="Belcher M.S."/>
            <person name="Sechler A.J."/>
            <person name="Tancos M.A."/>
            <person name="Schroeder B.K."/>
            <person name="Murray T.D."/>
            <person name="Luster D.G."/>
            <person name="Schneider W.L."/>
            <person name="Rogers E."/>
            <person name="Andreote F.D."/>
            <person name="Grunwald N.J."/>
            <person name="Putnam M.L."/>
            <person name="Chang J.H."/>
        </authorList>
    </citation>
    <scope>NUCLEOTIDE SEQUENCE [LARGE SCALE GENOMIC DNA]</scope>
    <source>
        <strain evidence="2 4">FH99</strain>
    </source>
</reference>
<proteinExistence type="predicted"/>
<protein>
    <submittedName>
        <fullName evidence="2">Asp23/Gls24 family envelope stress response protein</fullName>
    </submittedName>
</protein>
<accession>A0A0C5BD50</accession>
<dbReference type="GeneID" id="93667877"/>
<evidence type="ECO:0000313" key="1">
    <source>
        <dbReference type="EMBL" id="KKM46135.1"/>
    </source>
</evidence>
<dbReference type="KEGG" id="rtx:TI83_02435"/>
<dbReference type="Proteomes" id="UP000052979">
    <property type="component" value="Unassembled WGS sequence"/>
</dbReference>
<sequence>MNPHDTPPGDGIGIDDLAEYLDRRRSPYNPAIEESPQHRQTLRALERVRALSGALIDDDAQRLPVPEETWFGAILTQVQREAQAGRDIALMSGQPDVILTIAEGAVRSVVREAGDSVPGVLVGRCRLIGSGDKPTAEIGVEITISLFWGVPIAEAARTVRERISSRLLAQAELRASRIDVRVEDIYALGVEAS</sequence>
<dbReference type="KEGG" id="rtc:APU90_04040"/>
<dbReference type="PATRIC" id="fig|145458.7.peg.575"/>
<evidence type="ECO:0000313" key="3">
    <source>
        <dbReference type="Proteomes" id="UP000052979"/>
    </source>
</evidence>